<keyword evidence="4" id="KW-0004">4Fe-4S</keyword>
<keyword evidence="6" id="KW-0808">Transferase</keyword>
<evidence type="ECO:0000256" key="10">
    <source>
        <dbReference type="NCBIfam" id="TIGR00550"/>
    </source>
</evidence>
<evidence type="ECO:0000256" key="2">
    <source>
        <dbReference type="ARBA" id="ARBA00005065"/>
    </source>
</evidence>
<name>A0A939BES4_9FIRM</name>
<dbReference type="Proteomes" id="UP000774750">
    <property type="component" value="Unassembled WGS sequence"/>
</dbReference>
<dbReference type="GO" id="GO:0034628">
    <property type="term" value="P:'de novo' NAD+ biosynthetic process from L-aspartate"/>
    <property type="evidence" value="ECO:0007669"/>
    <property type="project" value="TreeGrafter"/>
</dbReference>
<dbReference type="GO" id="GO:0051539">
    <property type="term" value="F:4 iron, 4 sulfur cluster binding"/>
    <property type="evidence" value="ECO:0007669"/>
    <property type="project" value="UniProtKB-KW"/>
</dbReference>
<evidence type="ECO:0000256" key="4">
    <source>
        <dbReference type="ARBA" id="ARBA00022485"/>
    </source>
</evidence>
<evidence type="ECO:0000256" key="1">
    <source>
        <dbReference type="ARBA" id="ARBA00001966"/>
    </source>
</evidence>
<evidence type="ECO:0000313" key="11">
    <source>
        <dbReference type="EMBL" id="MBM6921625.1"/>
    </source>
</evidence>
<keyword evidence="12" id="KW-1185">Reference proteome</keyword>
<dbReference type="SUPFAM" id="SSF142754">
    <property type="entry name" value="NadA-like"/>
    <property type="match status" value="1"/>
</dbReference>
<evidence type="ECO:0000256" key="9">
    <source>
        <dbReference type="ARBA" id="ARBA00023014"/>
    </source>
</evidence>
<dbReference type="Pfam" id="PF02445">
    <property type="entry name" value="NadA"/>
    <property type="match status" value="1"/>
</dbReference>
<gene>
    <name evidence="11" type="primary">nadA</name>
    <name evidence="11" type="ORF">H6A12_10735</name>
</gene>
<comment type="pathway">
    <text evidence="2">Cofactor biosynthesis; NAD(+) biosynthesis; quinolinate from iminoaspartate: step 1/1.</text>
</comment>
<evidence type="ECO:0000256" key="3">
    <source>
        <dbReference type="ARBA" id="ARBA00012669"/>
    </source>
</evidence>
<dbReference type="InterPro" id="IPR003473">
    <property type="entry name" value="NadA"/>
</dbReference>
<reference evidence="11" key="1">
    <citation type="submission" date="2020-08" db="EMBL/GenBank/DDBJ databases">
        <authorList>
            <person name="Cejkova D."/>
            <person name="Kubasova T."/>
            <person name="Jahodarova E."/>
            <person name="Rychlik I."/>
        </authorList>
    </citation>
    <scope>NUCLEOTIDE SEQUENCE</scope>
    <source>
        <strain evidence="11">An559</strain>
    </source>
</reference>
<evidence type="ECO:0000256" key="5">
    <source>
        <dbReference type="ARBA" id="ARBA00022642"/>
    </source>
</evidence>
<sequence>MLNDLQKQILTLKKEKNAKIFAHSYQSPDILEIADLTGDSFALSAKAHEYDCDTIILCGVLFMAETLKMLCPEKNVILPVAHATCAMAEQISPERVIAFKQEHPDYAVVAYINTSTELKAVSDVCVTSSSAVKIVNALPQDKILFIPDKNLGRFVRGALPHKHIEVWEGCCPVHDAVTEEEVLAAKAAYPNAKLLMHPELPPEVIRHADVAGSTADILRYAHTHSDDCIIGTEKSVADFLSVCYPDRHFYVLSKKLFCPDMRITNLGDVYHALKGDGGKVITLDETLRIRAKKPIDEMIRLGG</sequence>
<dbReference type="Gene3D" id="3.40.50.10800">
    <property type="entry name" value="NadA-like"/>
    <property type="match status" value="3"/>
</dbReference>
<reference evidence="11" key="2">
    <citation type="journal article" date="2021" name="Sci. Rep.">
        <title>The distribution of antibiotic resistance genes in chicken gut microbiota commensals.</title>
        <authorList>
            <person name="Juricova H."/>
            <person name="Matiasovicova J."/>
            <person name="Kubasova T."/>
            <person name="Cejkova D."/>
            <person name="Rychlik I."/>
        </authorList>
    </citation>
    <scope>NUCLEOTIDE SEQUENCE</scope>
    <source>
        <strain evidence="11">An559</strain>
    </source>
</reference>
<dbReference type="AlphaFoldDB" id="A0A939BES4"/>
<dbReference type="InterPro" id="IPR036094">
    <property type="entry name" value="NadA_sf"/>
</dbReference>
<dbReference type="EC" id="2.5.1.72" evidence="3 10"/>
<evidence type="ECO:0000256" key="7">
    <source>
        <dbReference type="ARBA" id="ARBA00022723"/>
    </source>
</evidence>
<evidence type="ECO:0000256" key="6">
    <source>
        <dbReference type="ARBA" id="ARBA00022679"/>
    </source>
</evidence>
<evidence type="ECO:0000313" key="12">
    <source>
        <dbReference type="Proteomes" id="UP000774750"/>
    </source>
</evidence>
<keyword evidence="9" id="KW-0411">Iron-sulfur</keyword>
<dbReference type="RefSeq" id="WP_204447747.1">
    <property type="nucleotide sequence ID" value="NZ_JACJKY010000021.1"/>
</dbReference>
<dbReference type="NCBIfam" id="NF006878">
    <property type="entry name" value="PRK09375.1-2"/>
    <property type="match status" value="1"/>
</dbReference>
<protein>
    <recommendedName>
        <fullName evidence="3 10">Quinolinate synthase</fullName>
        <ecNumber evidence="3 10">2.5.1.72</ecNumber>
    </recommendedName>
</protein>
<dbReference type="PANTHER" id="PTHR30573">
    <property type="entry name" value="QUINOLINATE SYNTHETASE A"/>
    <property type="match status" value="1"/>
</dbReference>
<dbReference type="GO" id="GO:0005829">
    <property type="term" value="C:cytosol"/>
    <property type="evidence" value="ECO:0007669"/>
    <property type="project" value="TreeGrafter"/>
</dbReference>
<dbReference type="EMBL" id="JACJKY010000021">
    <property type="protein sequence ID" value="MBM6921625.1"/>
    <property type="molecule type" value="Genomic_DNA"/>
</dbReference>
<dbReference type="PANTHER" id="PTHR30573:SF0">
    <property type="entry name" value="QUINOLINATE SYNTHASE, CHLOROPLASTIC"/>
    <property type="match status" value="1"/>
</dbReference>
<dbReference type="GO" id="GO:0046872">
    <property type="term" value="F:metal ion binding"/>
    <property type="evidence" value="ECO:0007669"/>
    <property type="project" value="UniProtKB-KW"/>
</dbReference>
<organism evidence="11 12">
    <name type="scientific">Merdimmobilis hominis</name>
    <dbReference type="NCBI Taxonomy" id="2897707"/>
    <lineage>
        <taxon>Bacteria</taxon>
        <taxon>Bacillati</taxon>
        <taxon>Bacillota</taxon>
        <taxon>Clostridia</taxon>
        <taxon>Eubacteriales</taxon>
        <taxon>Oscillospiraceae</taxon>
        <taxon>Merdimmobilis</taxon>
    </lineage>
</organism>
<comment type="caution">
    <text evidence="11">The sequence shown here is derived from an EMBL/GenBank/DDBJ whole genome shotgun (WGS) entry which is preliminary data.</text>
</comment>
<dbReference type="NCBIfam" id="TIGR00550">
    <property type="entry name" value="nadA"/>
    <property type="match status" value="1"/>
</dbReference>
<comment type="cofactor">
    <cofactor evidence="1">
        <name>[4Fe-4S] cluster</name>
        <dbReference type="ChEBI" id="CHEBI:49883"/>
    </cofactor>
</comment>
<dbReference type="GO" id="GO:0008987">
    <property type="term" value="F:quinolinate synthetase A activity"/>
    <property type="evidence" value="ECO:0007669"/>
    <property type="project" value="UniProtKB-UniRule"/>
</dbReference>
<keyword evidence="5" id="KW-0662">Pyridine nucleotide biosynthesis</keyword>
<evidence type="ECO:0000256" key="8">
    <source>
        <dbReference type="ARBA" id="ARBA00023004"/>
    </source>
</evidence>
<accession>A0A939BES4</accession>
<keyword evidence="7" id="KW-0479">Metal-binding</keyword>
<proteinExistence type="predicted"/>
<keyword evidence="8" id="KW-0408">Iron</keyword>